<dbReference type="GO" id="GO:0005774">
    <property type="term" value="C:vacuolar membrane"/>
    <property type="evidence" value="ECO:0007669"/>
    <property type="project" value="UniProtKB-ARBA"/>
</dbReference>
<evidence type="ECO:0000256" key="5">
    <source>
        <dbReference type="ARBA" id="ARBA00022837"/>
    </source>
</evidence>
<dbReference type="InterPro" id="IPR004713">
    <property type="entry name" value="CaH_exchang"/>
</dbReference>
<dbReference type="EMBL" id="JAXIOK010000016">
    <property type="protein sequence ID" value="KAK4752948.1"/>
    <property type="molecule type" value="Genomic_DNA"/>
</dbReference>
<feature type="transmembrane region" description="Helical" evidence="9">
    <location>
        <begin position="657"/>
        <end position="679"/>
    </location>
</feature>
<evidence type="ECO:0000256" key="8">
    <source>
        <dbReference type="ARBA" id="ARBA00023136"/>
    </source>
</evidence>
<feature type="transmembrane region" description="Helical" evidence="9">
    <location>
        <begin position="711"/>
        <end position="731"/>
    </location>
</feature>
<feature type="transmembrane region" description="Helical" evidence="9">
    <location>
        <begin position="114"/>
        <end position="135"/>
    </location>
</feature>
<dbReference type="GO" id="GO:0006874">
    <property type="term" value="P:intracellular calcium ion homeostasis"/>
    <property type="evidence" value="ECO:0007669"/>
    <property type="project" value="TreeGrafter"/>
</dbReference>
<feature type="domain" description="EF-hand" evidence="10">
    <location>
        <begin position="459"/>
        <end position="494"/>
    </location>
</feature>
<dbReference type="PROSITE" id="PS00018">
    <property type="entry name" value="EF_HAND_1"/>
    <property type="match status" value="3"/>
</dbReference>
<dbReference type="InterPro" id="IPR004837">
    <property type="entry name" value="NaCa_Exmemb"/>
</dbReference>
<feature type="transmembrane region" description="Helical" evidence="9">
    <location>
        <begin position="87"/>
        <end position="107"/>
    </location>
</feature>
<dbReference type="Pfam" id="PF01699">
    <property type="entry name" value="Na_Ca_ex"/>
    <property type="match status" value="1"/>
</dbReference>
<evidence type="ECO:0000259" key="10">
    <source>
        <dbReference type="PROSITE" id="PS50222"/>
    </source>
</evidence>
<reference evidence="11 12" key="1">
    <citation type="journal article" date="2023" name="Hortic Res">
        <title>Pangenome of water caltrop reveals structural variations and asymmetric subgenome divergence after allopolyploidization.</title>
        <authorList>
            <person name="Zhang X."/>
            <person name="Chen Y."/>
            <person name="Wang L."/>
            <person name="Yuan Y."/>
            <person name="Fang M."/>
            <person name="Shi L."/>
            <person name="Lu R."/>
            <person name="Comes H.P."/>
            <person name="Ma Y."/>
            <person name="Chen Y."/>
            <person name="Huang G."/>
            <person name="Zhou Y."/>
            <person name="Zheng Z."/>
            <person name="Qiu Y."/>
        </authorList>
    </citation>
    <scope>NUCLEOTIDE SEQUENCE [LARGE SCALE GENOMIC DNA]</scope>
    <source>
        <tissue evidence="11">Roots</tissue>
    </source>
</reference>
<sequence>MRTESSSVRITISRQILTVLVLVISVAHARPLLVRVGVEQASDRNSDRAFILLLQETSASNNDTGSSGGGSECEQMYGFLPCSTSKWGHLFLILVYEYLLFHGESYLASGSKQIFKLLGPGIFGASAFHVLGALPESVILVASGLLNSKETAQEYVLTGVGLMAGSSILLLTLLWGTCNVLGRRSFSSGMEESTEASVSDQASNSLKQWIQRLLTSLTGSGVHTDLETSYTARIMIVSVIPFAIIQLEKLVPLHSEQRAVILSALVISAILLLIYFIYQIFEPWIQKRRLEFVKHERFVLTVLQFIQKRALEGLLTDDGSPNTLAIKRLFEETDHDKDDRISPSELKELLLEIKFHHMDMTNERAVEDVIREFDLDGDRTISKDEFVVGFTKWLEQGKTTIDQGQYSGSSFRDLYRVFQPFIQRKKEERELKRHLLSEMLVQMEHKSTIEGLLAEDGTPDIPSIKRLFEEMDDDGDSRISQAEVIKIMAKIKFDKAAINVDEAAVKMMEMLDASGDRHIDEEEFVSGLAKWLDSARTDEEIHTPSARTQDDSYQKAWEETDRLVEDKNEADNDKGTKVWWLWAKSVALMVIGIAIMAVLAEPLIHSVQSFSTSVSIPSFFISFILVPWATNAREVAAAVRAARQKKPRTTSLTFSEIYGGVFTSNMIGLCVLLCLVYGRDLTWEFSAEVLVVLIVTAALGAIASFRSTFPLWTAVLAYLLYPLSLLSVYILDDLLNYS</sequence>
<dbReference type="InterPro" id="IPR044880">
    <property type="entry name" value="NCX_ion-bd_dom_sf"/>
</dbReference>
<dbReference type="PANTHER" id="PTHR31503">
    <property type="entry name" value="VACUOLAR CALCIUM ION TRANSPORTER"/>
    <property type="match status" value="1"/>
</dbReference>
<evidence type="ECO:0000313" key="12">
    <source>
        <dbReference type="Proteomes" id="UP001345219"/>
    </source>
</evidence>
<feature type="transmembrane region" description="Helical" evidence="9">
    <location>
        <begin position="685"/>
        <end position="704"/>
    </location>
</feature>
<keyword evidence="6 9" id="KW-1133">Transmembrane helix</keyword>
<evidence type="ECO:0000256" key="7">
    <source>
        <dbReference type="ARBA" id="ARBA00023065"/>
    </source>
</evidence>
<dbReference type="PROSITE" id="PS50222">
    <property type="entry name" value="EF_HAND_2"/>
    <property type="match status" value="4"/>
</dbReference>
<dbReference type="InterPro" id="IPR011992">
    <property type="entry name" value="EF-hand-dom_pair"/>
</dbReference>
<dbReference type="PANTHER" id="PTHR31503:SF79">
    <property type="entry name" value="CALCIUM-BINDING EF-HAND PROTEIN"/>
    <property type="match status" value="1"/>
</dbReference>
<dbReference type="SUPFAM" id="SSF47473">
    <property type="entry name" value="EF-hand"/>
    <property type="match status" value="1"/>
</dbReference>
<gene>
    <name evidence="11" type="ORF">SAY87_021746</name>
</gene>
<keyword evidence="5" id="KW-0106">Calcium</keyword>
<evidence type="ECO:0000256" key="4">
    <source>
        <dbReference type="ARBA" id="ARBA00022692"/>
    </source>
</evidence>
<keyword evidence="4 9" id="KW-0812">Transmembrane</keyword>
<feature type="domain" description="EF-hand" evidence="10">
    <location>
        <begin position="361"/>
        <end position="396"/>
    </location>
</feature>
<dbReference type="Gene3D" id="1.10.238.10">
    <property type="entry name" value="EF-hand"/>
    <property type="match status" value="2"/>
</dbReference>
<dbReference type="GO" id="GO:0005509">
    <property type="term" value="F:calcium ion binding"/>
    <property type="evidence" value="ECO:0007669"/>
    <property type="project" value="InterPro"/>
</dbReference>
<dbReference type="InterPro" id="IPR002048">
    <property type="entry name" value="EF_hand_dom"/>
</dbReference>
<keyword evidence="12" id="KW-1185">Reference proteome</keyword>
<dbReference type="Pfam" id="PF13499">
    <property type="entry name" value="EF-hand_7"/>
    <property type="match status" value="2"/>
</dbReference>
<keyword evidence="3" id="KW-0050">Antiport</keyword>
<evidence type="ECO:0000256" key="1">
    <source>
        <dbReference type="ARBA" id="ARBA00004127"/>
    </source>
</evidence>
<dbReference type="GO" id="GO:0012505">
    <property type="term" value="C:endomembrane system"/>
    <property type="evidence" value="ECO:0007669"/>
    <property type="project" value="UniProtKB-SubCell"/>
</dbReference>
<feature type="domain" description="EF-hand" evidence="10">
    <location>
        <begin position="499"/>
        <end position="534"/>
    </location>
</feature>
<name>A0AAN7JXI9_9MYRT</name>
<feature type="transmembrane region" description="Helical" evidence="9">
    <location>
        <begin position="586"/>
        <end position="604"/>
    </location>
</feature>
<feature type="transmembrane region" description="Helical" evidence="9">
    <location>
        <begin position="155"/>
        <end position="175"/>
    </location>
</feature>
<comment type="caution">
    <text evidence="11">The sequence shown here is derived from an EMBL/GenBank/DDBJ whole genome shotgun (WGS) entry which is preliminary data.</text>
</comment>
<dbReference type="SMART" id="SM00054">
    <property type="entry name" value="EFh"/>
    <property type="match status" value="4"/>
</dbReference>
<accession>A0AAN7JXI9</accession>
<dbReference type="AlphaFoldDB" id="A0AAN7JXI9"/>
<dbReference type="CDD" id="cd00051">
    <property type="entry name" value="EFh"/>
    <property type="match status" value="2"/>
</dbReference>
<dbReference type="GO" id="GO:0015369">
    <property type="term" value="F:calcium:proton antiporter activity"/>
    <property type="evidence" value="ECO:0007669"/>
    <property type="project" value="TreeGrafter"/>
</dbReference>
<organism evidence="11 12">
    <name type="scientific">Trapa incisa</name>
    <dbReference type="NCBI Taxonomy" id="236973"/>
    <lineage>
        <taxon>Eukaryota</taxon>
        <taxon>Viridiplantae</taxon>
        <taxon>Streptophyta</taxon>
        <taxon>Embryophyta</taxon>
        <taxon>Tracheophyta</taxon>
        <taxon>Spermatophyta</taxon>
        <taxon>Magnoliopsida</taxon>
        <taxon>eudicotyledons</taxon>
        <taxon>Gunneridae</taxon>
        <taxon>Pentapetalae</taxon>
        <taxon>rosids</taxon>
        <taxon>malvids</taxon>
        <taxon>Myrtales</taxon>
        <taxon>Lythraceae</taxon>
        <taxon>Trapa</taxon>
    </lineage>
</organism>
<evidence type="ECO:0000256" key="3">
    <source>
        <dbReference type="ARBA" id="ARBA00022449"/>
    </source>
</evidence>
<proteinExistence type="predicted"/>
<keyword evidence="7" id="KW-0406">Ion transport</keyword>
<protein>
    <recommendedName>
        <fullName evidence="10">EF-hand domain-containing protein</fullName>
    </recommendedName>
</protein>
<keyword evidence="2" id="KW-0813">Transport</keyword>
<comment type="subcellular location">
    <subcellularLocation>
        <location evidence="1">Endomembrane system</location>
        <topology evidence="1">Multi-pass membrane protein</topology>
    </subcellularLocation>
</comment>
<evidence type="ECO:0000256" key="2">
    <source>
        <dbReference type="ARBA" id="ARBA00022448"/>
    </source>
</evidence>
<keyword evidence="8 9" id="KW-0472">Membrane</keyword>
<dbReference type="Gene3D" id="1.20.1420.30">
    <property type="entry name" value="NCX, central ion-binding region"/>
    <property type="match status" value="1"/>
</dbReference>
<dbReference type="Proteomes" id="UP001345219">
    <property type="component" value="Chromosome 16"/>
</dbReference>
<feature type="transmembrane region" description="Helical" evidence="9">
    <location>
        <begin position="259"/>
        <end position="281"/>
    </location>
</feature>
<dbReference type="InterPro" id="IPR018247">
    <property type="entry name" value="EF_Hand_1_Ca_BS"/>
</dbReference>
<evidence type="ECO:0000256" key="6">
    <source>
        <dbReference type="ARBA" id="ARBA00022989"/>
    </source>
</evidence>
<evidence type="ECO:0000313" key="11">
    <source>
        <dbReference type="EMBL" id="KAK4752948.1"/>
    </source>
</evidence>
<feature type="domain" description="EF-hand" evidence="10">
    <location>
        <begin position="321"/>
        <end position="356"/>
    </location>
</feature>
<evidence type="ECO:0000256" key="9">
    <source>
        <dbReference type="SAM" id="Phobius"/>
    </source>
</evidence>
<feature type="transmembrane region" description="Helical" evidence="9">
    <location>
        <begin position="616"/>
        <end position="636"/>
    </location>
</feature>